<dbReference type="STRING" id="1798.AWC30_06630"/>
<keyword evidence="4" id="KW-1185">Reference proteome</keyword>
<keyword evidence="3" id="KW-0238">DNA-binding</keyword>
<dbReference type="AlphaFoldDB" id="A0A1X2ELR8"/>
<dbReference type="Proteomes" id="UP000193090">
    <property type="component" value="Unassembled WGS sequence"/>
</dbReference>
<dbReference type="InterPro" id="IPR041657">
    <property type="entry name" value="HTH_17"/>
</dbReference>
<organism evidence="3 4">
    <name type="scientific">Mycolicibacillus trivialis</name>
    <dbReference type="NCBI Taxonomy" id="1798"/>
    <lineage>
        <taxon>Bacteria</taxon>
        <taxon>Bacillati</taxon>
        <taxon>Actinomycetota</taxon>
        <taxon>Actinomycetes</taxon>
        <taxon>Mycobacteriales</taxon>
        <taxon>Mycobacteriaceae</taxon>
        <taxon>Mycolicibacillus</taxon>
    </lineage>
</organism>
<dbReference type="SUPFAM" id="SSF46955">
    <property type="entry name" value="Putative DNA-binding domain"/>
    <property type="match status" value="1"/>
</dbReference>
<evidence type="ECO:0000313" key="4">
    <source>
        <dbReference type="Proteomes" id="UP000193090"/>
    </source>
</evidence>
<dbReference type="InterPro" id="IPR009061">
    <property type="entry name" value="DNA-bd_dom_put_sf"/>
</dbReference>
<gene>
    <name evidence="3" type="ORF">AWC30_06630</name>
</gene>
<proteinExistence type="predicted"/>
<dbReference type="GO" id="GO:0003677">
    <property type="term" value="F:DNA binding"/>
    <property type="evidence" value="ECO:0007669"/>
    <property type="project" value="UniProtKB-KW"/>
</dbReference>
<evidence type="ECO:0000313" key="3">
    <source>
        <dbReference type="EMBL" id="ORX06086.1"/>
    </source>
</evidence>
<evidence type="ECO:0000256" key="1">
    <source>
        <dbReference type="SAM" id="MobiDB-lite"/>
    </source>
</evidence>
<accession>A0A1X2ELR8</accession>
<feature type="region of interest" description="Disordered" evidence="1">
    <location>
        <begin position="1"/>
        <end position="30"/>
    </location>
</feature>
<evidence type="ECO:0000259" key="2">
    <source>
        <dbReference type="Pfam" id="PF12728"/>
    </source>
</evidence>
<reference evidence="3 4" key="1">
    <citation type="submission" date="2016-01" db="EMBL/GenBank/DDBJ databases">
        <title>The new phylogeny of the genus Mycobacterium.</title>
        <authorList>
            <person name="Tarcisio F."/>
            <person name="Conor M."/>
            <person name="Antonella G."/>
            <person name="Elisabetta G."/>
            <person name="Giulia F.S."/>
            <person name="Sara T."/>
            <person name="Anna F."/>
            <person name="Clotilde B."/>
            <person name="Roberto B."/>
            <person name="Veronica D.S."/>
            <person name="Fabio R."/>
            <person name="Monica P."/>
            <person name="Olivier J."/>
            <person name="Enrico T."/>
            <person name="Nicola S."/>
        </authorList>
    </citation>
    <scope>NUCLEOTIDE SEQUENCE [LARGE SCALE GENOMIC DNA]</scope>
    <source>
        <strain evidence="3 4">DSM 44153</strain>
    </source>
</reference>
<protein>
    <submittedName>
        <fullName evidence="3">DNA-binding protein</fullName>
    </submittedName>
</protein>
<dbReference type="RefSeq" id="WP_085109353.1">
    <property type="nucleotide sequence ID" value="NZ_JACKSN010000030.1"/>
</dbReference>
<sequence>MTSMNGPSARDSASGKPARESASPDGQQGRTQFLTVAEVAALMRVSKMTVYRLVHNGELPAVRVGRSFRVHAKAVHDMLESSFFDAG</sequence>
<name>A0A1X2ELR8_9MYCO</name>
<dbReference type="Pfam" id="PF12728">
    <property type="entry name" value="HTH_17"/>
    <property type="match status" value="1"/>
</dbReference>
<dbReference type="NCBIfam" id="TIGR01764">
    <property type="entry name" value="excise"/>
    <property type="match status" value="1"/>
</dbReference>
<dbReference type="InterPro" id="IPR010093">
    <property type="entry name" value="SinI_DNA-bd"/>
</dbReference>
<feature type="domain" description="Helix-turn-helix" evidence="2">
    <location>
        <begin position="33"/>
        <end position="81"/>
    </location>
</feature>
<dbReference type="OrthoDB" id="1853825at2"/>
<comment type="caution">
    <text evidence="3">The sequence shown here is derived from an EMBL/GenBank/DDBJ whole genome shotgun (WGS) entry which is preliminary data.</text>
</comment>
<dbReference type="EMBL" id="LQPZ01000016">
    <property type="protein sequence ID" value="ORX06086.1"/>
    <property type="molecule type" value="Genomic_DNA"/>
</dbReference>